<dbReference type="CDD" id="cd09212">
    <property type="entry name" value="PUB"/>
    <property type="match status" value="1"/>
</dbReference>
<keyword evidence="2" id="KW-0812">Transmembrane</keyword>
<accession>X6NG84</accession>
<reference evidence="3 4" key="1">
    <citation type="journal article" date="2013" name="Curr. Biol.">
        <title>The Genome of the Foraminiferan Reticulomyxa filosa.</title>
        <authorList>
            <person name="Glockner G."/>
            <person name="Hulsmann N."/>
            <person name="Schleicher M."/>
            <person name="Noegel A.A."/>
            <person name="Eichinger L."/>
            <person name="Gallinger C."/>
            <person name="Pawlowski J."/>
            <person name="Sierra R."/>
            <person name="Euteneuer U."/>
            <person name="Pillet L."/>
            <person name="Moustafa A."/>
            <person name="Platzer M."/>
            <person name="Groth M."/>
            <person name="Szafranski K."/>
            <person name="Schliwa M."/>
        </authorList>
    </citation>
    <scope>NUCLEOTIDE SEQUENCE [LARGE SCALE GENOMIC DNA]</scope>
</reference>
<feature type="region of interest" description="Disordered" evidence="1">
    <location>
        <begin position="229"/>
        <end position="314"/>
    </location>
</feature>
<gene>
    <name evidence="3" type="ORF">RFI_12280</name>
</gene>
<dbReference type="SUPFAM" id="SSF143503">
    <property type="entry name" value="PUG domain-like"/>
    <property type="match status" value="1"/>
</dbReference>
<feature type="compositionally biased region" description="Basic and acidic residues" evidence="1">
    <location>
        <begin position="232"/>
        <end position="242"/>
    </location>
</feature>
<keyword evidence="2" id="KW-1133">Transmembrane helix</keyword>
<feature type="region of interest" description="Disordered" evidence="1">
    <location>
        <begin position="205"/>
        <end position="224"/>
    </location>
</feature>
<dbReference type="InterPro" id="IPR029033">
    <property type="entry name" value="His_PPase_superfam"/>
</dbReference>
<keyword evidence="4" id="KW-1185">Reference proteome</keyword>
<evidence type="ECO:0000313" key="3">
    <source>
        <dbReference type="EMBL" id="ETO24878.1"/>
    </source>
</evidence>
<feature type="non-terminal residue" evidence="3">
    <location>
        <position position="481"/>
    </location>
</feature>
<dbReference type="InterPro" id="IPR036339">
    <property type="entry name" value="PUB-like_dom_sf"/>
</dbReference>
<dbReference type="EMBL" id="ASPP01008901">
    <property type="protein sequence ID" value="ETO24878.1"/>
    <property type="molecule type" value="Genomic_DNA"/>
</dbReference>
<feature type="transmembrane region" description="Helical" evidence="2">
    <location>
        <begin position="447"/>
        <end position="477"/>
    </location>
</feature>
<name>X6NG84_RETFI</name>
<feature type="compositionally biased region" description="Low complexity" evidence="1">
    <location>
        <begin position="278"/>
        <end position="289"/>
    </location>
</feature>
<sequence length="481" mass="54422">MASHIMWKKQPDEFKRKSQRFNQKKIYIYVYVYMLCINNKQANKKKKATTDKMEVPEPQSFSTFIDPDQWDIVIDTMAASIHPEEQLKVFSKLRKIAEKMLQQDDPKYRSLYLNNPQLQKSLLVYDGGLEFLYNLGYIPTREDNQKLVCHRPNARVVNACLVCLSDKIDSLRNETAVSASSSSAVPKAVPTDDSGETLADIANTLFLPDEHNNRTNGKNGTQLLRTQTDVADANKKNNEKTKGVNANANTRNGGNGAITHSSKSMAIPSSNDKADTAQTSSQSLPQSSQNKTPNKARNPTRMSPTKSPTTYDDADDISPKCFDLNFKHIPMNDEPSKKEVQWRVIILIRHGNSYWNSQKNDGSSIKKWTAVGRGLIEMIGGTKNHSDSVVVDAPLSKNGIDEAFGLSKYQHNQTLIQLQKVVSPVKDAVRVLQTQLLDDQKYQFSKLYTYICICITYTYICICITYTYILYCVYIYANLKY</sequence>
<dbReference type="CDD" id="cd07040">
    <property type="entry name" value="HP"/>
    <property type="match status" value="1"/>
</dbReference>
<keyword evidence="2" id="KW-0472">Membrane</keyword>
<proteinExistence type="predicted"/>
<organism evidence="3 4">
    <name type="scientific">Reticulomyxa filosa</name>
    <dbReference type="NCBI Taxonomy" id="46433"/>
    <lineage>
        <taxon>Eukaryota</taxon>
        <taxon>Sar</taxon>
        <taxon>Rhizaria</taxon>
        <taxon>Retaria</taxon>
        <taxon>Foraminifera</taxon>
        <taxon>Monothalamids</taxon>
        <taxon>Reticulomyxidae</taxon>
        <taxon>Reticulomyxa</taxon>
    </lineage>
</organism>
<evidence type="ECO:0000313" key="4">
    <source>
        <dbReference type="Proteomes" id="UP000023152"/>
    </source>
</evidence>
<evidence type="ECO:0000256" key="1">
    <source>
        <dbReference type="SAM" id="MobiDB-lite"/>
    </source>
</evidence>
<feature type="compositionally biased region" description="Polar residues" evidence="1">
    <location>
        <begin position="214"/>
        <end position="224"/>
    </location>
</feature>
<dbReference type="Proteomes" id="UP000023152">
    <property type="component" value="Unassembled WGS sequence"/>
</dbReference>
<feature type="compositionally biased region" description="Polar residues" evidence="1">
    <location>
        <begin position="258"/>
        <end position="271"/>
    </location>
</feature>
<dbReference type="AlphaFoldDB" id="X6NG84"/>
<evidence type="ECO:0000256" key="2">
    <source>
        <dbReference type="SAM" id="Phobius"/>
    </source>
</evidence>
<dbReference type="Gene3D" id="1.20.58.2190">
    <property type="match status" value="1"/>
</dbReference>
<feature type="compositionally biased region" description="Polar residues" evidence="1">
    <location>
        <begin position="290"/>
        <end position="310"/>
    </location>
</feature>
<protein>
    <submittedName>
        <fullName evidence="3">Uncharacterized protein</fullName>
    </submittedName>
</protein>
<dbReference type="SUPFAM" id="SSF53254">
    <property type="entry name" value="Phosphoglycerate mutase-like"/>
    <property type="match status" value="1"/>
</dbReference>
<comment type="caution">
    <text evidence="3">The sequence shown here is derived from an EMBL/GenBank/DDBJ whole genome shotgun (WGS) entry which is preliminary data.</text>
</comment>